<protein>
    <submittedName>
        <fullName evidence="1">Uncharacterized protein</fullName>
    </submittedName>
</protein>
<gene>
    <name evidence="1" type="ORF">QAD02_022717</name>
</gene>
<sequence length="280" mass="30399">MTNEDHADYPEHIERDNSPVLGPYNLAEKRPPPPANEAFQEEEGHPAHEARFDSSATITRPPQEPVTWTALMKIERVRSQPNQPANVLSPPLTLPPSAVATQQQRSGELPRSPTIPPPNNATEDRREPVWFLRRPHELPPVRDNGASGTTALLRPFPALPHTRLFETPATEQPQVQLVPPSTLTPPPAAVAPWPAPRAALTTTSTASTAAPQTTTATATVNSSVPDSVTMPILDSALLITAMTPADHEQFQALVVVAVTMPRVVQEQMYAAFFDEICGLS</sequence>
<comment type="caution">
    <text evidence="1">The sequence shown here is derived from an EMBL/GenBank/DDBJ whole genome shotgun (WGS) entry which is preliminary data.</text>
</comment>
<dbReference type="EMBL" id="CM056741">
    <property type="protein sequence ID" value="KAJ8686923.1"/>
    <property type="molecule type" value="Genomic_DNA"/>
</dbReference>
<evidence type="ECO:0000313" key="2">
    <source>
        <dbReference type="Proteomes" id="UP001239111"/>
    </source>
</evidence>
<organism evidence="1 2">
    <name type="scientific">Eretmocerus hayati</name>
    <dbReference type="NCBI Taxonomy" id="131215"/>
    <lineage>
        <taxon>Eukaryota</taxon>
        <taxon>Metazoa</taxon>
        <taxon>Ecdysozoa</taxon>
        <taxon>Arthropoda</taxon>
        <taxon>Hexapoda</taxon>
        <taxon>Insecta</taxon>
        <taxon>Pterygota</taxon>
        <taxon>Neoptera</taxon>
        <taxon>Endopterygota</taxon>
        <taxon>Hymenoptera</taxon>
        <taxon>Apocrita</taxon>
        <taxon>Proctotrupomorpha</taxon>
        <taxon>Chalcidoidea</taxon>
        <taxon>Aphelinidae</taxon>
        <taxon>Aphelininae</taxon>
        <taxon>Eretmocerus</taxon>
    </lineage>
</organism>
<accession>A0ACC2PVE3</accession>
<proteinExistence type="predicted"/>
<keyword evidence="2" id="KW-1185">Reference proteome</keyword>
<dbReference type="Proteomes" id="UP001239111">
    <property type="component" value="Chromosome 1"/>
</dbReference>
<evidence type="ECO:0000313" key="1">
    <source>
        <dbReference type="EMBL" id="KAJ8686923.1"/>
    </source>
</evidence>
<reference evidence="1" key="1">
    <citation type="submission" date="2023-04" db="EMBL/GenBank/DDBJ databases">
        <title>A chromosome-level genome assembly of the parasitoid wasp Eretmocerus hayati.</title>
        <authorList>
            <person name="Zhong Y."/>
            <person name="Liu S."/>
            <person name="Liu Y."/>
        </authorList>
    </citation>
    <scope>NUCLEOTIDE SEQUENCE</scope>
    <source>
        <strain evidence="1">ZJU_SS_LIU_2023</strain>
    </source>
</reference>
<name>A0ACC2PVE3_9HYME</name>